<reference evidence="3" key="1">
    <citation type="submission" date="2022-11" db="UniProtKB">
        <authorList>
            <consortium name="WormBaseParasite"/>
        </authorList>
    </citation>
    <scope>IDENTIFICATION</scope>
</reference>
<dbReference type="WBParaSite" id="jg3509">
    <property type="protein sequence ID" value="jg3509"/>
    <property type="gene ID" value="jg3509"/>
</dbReference>
<feature type="region of interest" description="Disordered" evidence="1">
    <location>
        <begin position="311"/>
        <end position="335"/>
    </location>
</feature>
<dbReference type="AlphaFoldDB" id="A0A915E705"/>
<proteinExistence type="predicted"/>
<evidence type="ECO:0000256" key="1">
    <source>
        <dbReference type="SAM" id="MobiDB-lite"/>
    </source>
</evidence>
<name>A0A915E705_9BILA</name>
<sequence length="335" mass="37677">MKLVGLKTNVATRRDDLQKLADSIDIDIEPLRKWRNKHLVPYEFPTTLYEQIFNREEAYFQGIDFIGLPNDINAKAAEELGVEEATVRMWISRNKPSYNVGDKRQNANMTMKRLTNSLRAKPAAERVTEEEAVTILEHETTQTDVEYLRVLAHQVDSGDLSKDDFHKKVSEKIGIDLPDTPAVLESVAAEAVALFLTEDAVPEIHFGDLNMERLTGGINTAFPENQQMTEAEVLAEARRDDRRMQLCEADKDACENITPRSASPSSVVRSLASPVSDEIEDAISNGRDVDIPPPANVRLARIFNSAHSYVPEEPDVEGNQLENPIQSRKNIERIQ</sequence>
<accession>A0A915E705</accession>
<protein>
    <submittedName>
        <fullName evidence="3">Uncharacterized protein</fullName>
    </submittedName>
</protein>
<evidence type="ECO:0000313" key="2">
    <source>
        <dbReference type="Proteomes" id="UP000887574"/>
    </source>
</evidence>
<organism evidence="2 3">
    <name type="scientific">Ditylenchus dipsaci</name>
    <dbReference type="NCBI Taxonomy" id="166011"/>
    <lineage>
        <taxon>Eukaryota</taxon>
        <taxon>Metazoa</taxon>
        <taxon>Ecdysozoa</taxon>
        <taxon>Nematoda</taxon>
        <taxon>Chromadorea</taxon>
        <taxon>Rhabditida</taxon>
        <taxon>Tylenchina</taxon>
        <taxon>Tylenchomorpha</taxon>
        <taxon>Sphaerularioidea</taxon>
        <taxon>Anguinidae</taxon>
        <taxon>Anguininae</taxon>
        <taxon>Ditylenchus</taxon>
    </lineage>
</organism>
<dbReference type="Proteomes" id="UP000887574">
    <property type="component" value="Unplaced"/>
</dbReference>
<keyword evidence="2" id="KW-1185">Reference proteome</keyword>
<evidence type="ECO:0000313" key="3">
    <source>
        <dbReference type="WBParaSite" id="jg3509"/>
    </source>
</evidence>